<protein>
    <submittedName>
        <fullName evidence="2">Uncharacterized protein</fullName>
    </submittedName>
</protein>
<keyword evidence="3" id="KW-1185">Reference proteome</keyword>
<reference evidence="2 3" key="1">
    <citation type="submission" date="2020-08" db="EMBL/GenBank/DDBJ databases">
        <title>Sequencing the genomes of 1000 actinobacteria strains.</title>
        <authorList>
            <person name="Klenk H.-P."/>
        </authorList>
    </citation>
    <scope>NUCLEOTIDE SEQUENCE [LARGE SCALE GENOMIC DNA]</scope>
    <source>
        <strain evidence="2 3">DSM 40483</strain>
    </source>
</reference>
<gene>
    <name evidence="2" type="ORF">BJ965_001828</name>
</gene>
<accession>A0A7W7GFM5</accession>
<proteinExistence type="predicted"/>
<sequence>MISSVLCRRARSDHTSPRRARSSTASSSTGGTGWWPHPPPVVKCAVGSLVQPEDVLPGRSPSAAINSPRITASFSRSGDPSACREGGAIGRVCHHAAGREVALVAPWTSVAPGAS</sequence>
<evidence type="ECO:0000313" key="3">
    <source>
        <dbReference type="Proteomes" id="UP000565089"/>
    </source>
</evidence>
<evidence type="ECO:0000313" key="2">
    <source>
        <dbReference type="EMBL" id="MBB4711946.1"/>
    </source>
</evidence>
<evidence type="ECO:0000256" key="1">
    <source>
        <dbReference type="SAM" id="MobiDB-lite"/>
    </source>
</evidence>
<dbReference type="EMBL" id="JACHMS010000001">
    <property type="protein sequence ID" value="MBB4711946.1"/>
    <property type="molecule type" value="Genomic_DNA"/>
</dbReference>
<feature type="region of interest" description="Disordered" evidence="1">
    <location>
        <begin position="1"/>
        <end position="37"/>
    </location>
</feature>
<dbReference type="AlphaFoldDB" id="A0A7W7GFM5"/>
<comment type="caution">
    <text evidence="2">The sequence shown here is derived from an EMBL/GenBank/DDBJ whole genome shotgun (WGS) entry which is preliminary data.</text>
</comment>
<dbReference type="Proteomes" id="UP000565089">
    <property type="component" value="Unassembled WGS sequence"/>
</dbReference>
<name>A0A7W7GFM5_9ACTN</name>
<organism evidence="2 3">
    <name type="scientific">Streptomyces luteogriseus</name>
    <dbReference type="NCBI Taxonomy" id="68233"/>
    <lineage>
        <taxon>Bacteria</taxon>
        <taxon>Bacillati</taxon>
        <taxon>Actinomycetota</taxon>
        <taxon>Actinomycetes</taxon>
        <taxon>Kitasatosporales</taxon>
        <taxon>Streptomycetaceae</taxon>
        <taxon>Streptomyces</taxon>
    </lineage>
</organism>